<dbReference type="PANTHER" id="PTHR24346:SF30">
    <property type="entry name" value="MATERNAL EMBRYONIC LEUCINE ZIPPER KINASE"/>
    <property type="match status" value="1"/>
</dbReference>
<dbReference type="Proteomes" id="UP000663844">
    <property type="component" value="Unassembled WGS sequence"/>
</dbReference>
<dbReference type="GO" id="GO:0005737">
    <property type="term" value="C:cytoplasm"/>
    <property type="evidence" value="ECO:0007669"/>
    <property type="project" value="TreeGrafter"/>
</dbReference>
<evidence type="ECO:0000313" key="5">
    <source>
        <dbReference type="EMBL" id="CAF0734952.1"/>
    </source>
</evidence>
<dbReference type="EMBL" id="CAJOBB010000309">
    <property type="protein sequence ID" value="CAF3646276.1"/>
    <property type="molecule type" value="Genomic_DNA"/>
</dbReference>
<keyword evidence="2" id="KW-0067">ATP-binding</keyword>
<protein>
    <recommendedName>
        <fullName evidence="4">Protein kinase domain-containing protein</fullName>
    </recommendedName>
</protein>
<evidence type="ECO:0000256" key="1">
    <source>
        <dbReference type="ARBA" id="ARBA00022741"/>
    </source>
</evidence>
<dbReference type="Proteomes" id="UP000663860">
    <property type="component" value="Unassembled WGS sequence"/>
</dbReference>
<dbReference type="AlphaFoldDB" id="A0A818QCM7"/>
<accession>A0A818QCM7</accession>
<evidence type="ECO:0000256" key="3">
    <source>
        <dbReference type="SAM" id="Phobius"/>
    </source>
</evidence>
<feature type="domain" description="Protein kinase" evidence="4">
    <location>
        <begin position="1"/>
        <end position="107"/>
    </location>
</feature>
<evidence type="ECO:0000313" key="6">
    <source>
        <dbReference type="EMBL" id="CAF3638731.1"/>
    </source>
</evidence>
<keyword evidence="3" id="KW-0812">Transmembrane</keyword>
<evidence type="ECO:0000313" key="7">
    <source>
        <dbReference type="EMBL" id="CAF3646276.1"/>
    </source>
</evidence>
<dbReference type="EMBL" id="CAJOAZ010000401">
    <property type="protein sequence ID" value="CAF3638731.1"/>
    <property type="molecule type" value="Genomic_DNA"/>
</dbReference>
<comment type="caution">
    <text evidence="6">The sequence shown here is derived from an EMBL/GenBank/DDBJ whole genome shotgun (WGS) entry which is preliminary data.</text>
</comment>
<sequence length="107" mass="12802">MAPEILVKQPYRGEPADIWSAGIILITMLMAGKFRYQYIFFIELRWSTAAEEDHSYKTWLDGDHDYHPWPRINNTINDLLRRMLMHDPGRRATIKEILCDKWMHQVI</sequence>
<dbReference type="PANTHER" id="PTHR24346">
    <property type="entry name" value="MAP/MICROTUBULE AFFINITY-REGULATING KINASE"/>
    <property type="match status" value="1"/>
</dbReference>
<evidence type="ECO:0000313" key="8">
    <source>
        <dbReference type="Proteomes" id="UP000663844"/>
    </source>
</evidence>
<dbReference type="InterPro" id="IPR011009">
    <property type="entry name" value="Kinase-like_dom_sf"/>
</dbReference>
<dbReference type="PROSITE" id="PS50011">
    <property type="entry name" value="PROTEIN_KINASE_DOM"/>
    <property type="match status" value="1"/>
</dbReference>
<dbReference type="GO" id="GO:0035556">
    <property type="term" value="P:intracellular signal transduction"/>
    <property type="evidence" value="ECO:0007669"/>
    <property type="project" value="TreeGrafter"/>
</dbReference>
<keyword evidence="3" id="KW-0472">Membrane</keyword>
<dbReference type="EMBL" id="CAJNOE010000016">
    <property type="protein sequence ID" value="CAF0734952.1"/>
    <property type="molecule type" value="Genomic_DNA"/>
</dbReference>
<dbReference type="GO" id="GO:0004674">
    <property type="term" value="F:protein serine/threonine kinase activity"/>
    <property type="evidence" value="ECO:0007669"/>
    <property type="project" value="TreeGrafter"/>
</dbReference>
<dbReference type="GO" id="GO:0005524">
    <property type="term" value="F:ATP binding"/>
    <property type="evidence" value="ECO:0007669"/>
    <property type="project" value="UniProtKB-KW"/>
</dbReference>
<dbReference type="Gene3D" id="1.10.510.10">
    <property type="entry name" value="Transferase(Phosphotransferase) domain 1"/>
    <property type="match status" value="1"/>
</dbReference>
<keyword evidence="1" id="KW-0547">Nucleotide-binding</keyword>
<dbReference type="Pfam" id="PF00069">
    <property type="entry name" value="Pkinase"/>
    <property type="match status" value="1"/>
</dbReference>
<proteinExistence type="predicted"/>
<organism evidence="6 8">
    <name type="scientific">Adineta steineri</name>
    <dbReference type="NCBI Taxonomy" id="433720"/>
    <lineage>
        <taxon>Eukaryota</taxon>
        <taxon>Metazoa</taxon>
        <taxon>Spiralia</taxon>
        <taxon>Gnathifera</taxon>
        <taxon>Rotifera</taxon>
        <taxon>Eurotatoria</taxon>
        <taxon>Bdelloidea</taxon>
        <taxon>Adinetida</taxon>
        <taxon>Adinetidae</taxon>
        <taxon>Adineta</taxon>
    </lineage>
</organism>
<keyword evidence="3" id="KW-1133">Transmembrane helix</keyword>
<reference evidence="6" key="1">
    <citation type="submission" date="2021-02" db="EMBL/GenBank/DDBJ databases">
        <authorList>
            <person name="Nowell W R."/>
        </authorList>
    </citation>
    <scope>NUCLEOTIDE SEQUENCE</scope>
</reference>
<dbReference type="SUPFAM" id="SSF56112">
    <property type="entry name" value="Protein kinase-like (PK-like)"/>
    <property type="match status" value="1"/>
</dbReference>
<dbReference type="InterPro" id="IPR000719">
    <property type="entry name" value="Prot_kinase_dom"/>
</dbReference>
<evidence type="ECO:0000259" key="4">
    <source>
        <dbReference type="PROSITE" id="PS50011"/>
    </source>
</evidence>
<dbReference type="Proteomes" id="UP000663868">
    <property type="component" value="Unassembled WGS sequence"/>
</dbReference>
<gene>
    <name evidence="5" type="ORF">IZO911_LOCUS3149</name>
    <name evidence="7" type="ORF">KXQ929_LOCUS7491</name>
    <name evidence="6" type="ORF">OXD698_LOCUS8349</name>
</gene>
<name>A0A818QCM7_9BILA</name>
<feature type="transmembrane region" description="Helical" evidence="3">
    <location>
        <begin position="18"/>
        <end position="36"/>
    </location>
</feature>
<evidence type="ECO:0000256" key="2">
    <source>
        <dbReference type="ARBA" id="ARBA00022840"/>
    </source>
</evidence>